<organism evidence="1 2">
    <name type="scientific">Paenibacillus helianthi</name>
    <dbReference type="NCBI Taxonomy" id="1349432"/>
    <lineage>
        <taxon>Bacteria</taxon>
        <taxon>Bacillati</taxon>
        <taxon>Bacillota</taxon>
        <taxon>Bacilli</taxon>
        <taxon>Bacillales</taxon>
        <taxon>Paenibacillaceae</taxon>
        <taxon>Paenibacillus</taxon>
    </lineage>
</organism>
<evidence type="ECO:0000313" key="1">
    <source>
        <dbReference type="EMBL" id="OKP81759.1"/>
    </source>
</evidence>
<reference evidence="1 2" key="1">
    <citation type="submission" date="2016-03" db="EMBL/GenBank/DDBJ databases">
        <authorList>
            <person name="Sant'Anna F.H."/>
            <person name="Ambrosini A."/>
            <person name="Souza R."/>
            <person name="Bach E."/>
            <person name="Fernandes G."/>
            <person name="Balsanelli E."/>
            <person name="Baura V.A."/>
            <person name="Souza E.M."/>
            <person name="Passaglia L."/>
        </authorList>
    </citation>
    <scope>NUCLEOTIDE SEQUENCE [LARGE SCALE GENOMIC DNA]</scope>
    <source>
        <strain evidence="1 2">P26E</strain>
    </source>
</reference>
<comment type="caution">
    <text evidence="1">The sequence shown here is derived from an EMBL/GenBank/DDBJ whole genome shotgun (WGS) entry which is preliminary data.</text>
</comment>
<accession>A0ABX3EJP2</accession>
<dbReference type="RefSeq" id="WP_074108923.1">
    <property type="nucleotide sequence ID" value="NZ_LVWI01000073.1"/>
</dbReference>
<keyword evidence="2" id="KW-1185">Reference proteome</keyword>
<name>A0ABX3EJP2_9BACL</name>
<proteinExistence type="predicted"/>
<dbReference type="EMBL" id="LVWI01000073">
    <property type="protein sequence ID" value="OKP81759.1"/>
    <property type="molecule type" value="Genomic_DNA"/>
</dbReference>
<sequence>MIWESSYWKDDLLELTEKIKNVYPKTPFSEELAVSFEKDIMISFYIIRKLEEAGKLSSATKGYQLNVRTHKNIKNVTRLNWHRIDELFEFESPIEEKMGADKLYNQIIHSYIFLISTDETTEVIDGFFFCSDRMRNEKLYYIDLNEIVGFFTIVGNDYPSTGFFEFDEKIQDYRFYTS</sequence>
<protein>
    <submittedName>
        <fullName evidence="1">Uncharacterized protein</fullName>
    </submittedName>
</protein>
<gene>
    <name evidence="1" type="ORF">A3844_25235</name>
</gene>
<evidence type="ECO:0000313" key="2">
    <source>
        <dbReference type="Proteomes" id="UP000186058"/>
    </source>
</evidence>
<dbReference type="Proteomes" id="UP000186058">
    <property type="component" value="Unassembled WGS sequence"/>
</dbReference>